<gene>
    <name evidence="5" type="primary">hypE</name>
    <name evidence="5" type="ORF">GCM10007935_42900</name>
</gene>
<dbReference type="InterPro" id="IPR036921">
    <property type="entry name" value="PurM-like_N_sf"/>
</dbReference>
<keyword evidence="6" id="KW-1185">Reference proteome</keyword>
<name>A0ABQ6CDU6_9BURK</name>
<dbReference type="CDD" id="cd02197">
    <property type="entry name" value="HypE"/>
    <property type="match status" value="1"/>
</dbReference>
<comment type="caution">
    <text evidence="5">The sequence shown here is derived from an EMBL/GenBank/DDBJ whole genome shotgun (WGS) entry which is preliminary data.</text>
</comment>
<organism evidence="5 6">
    <name type="scientific">Hydrogenophaga electricum</name>
    <dbReference type="NCBI Taxonomy" id="1230953"/>
    <lineage>
        <taxon>Bacteria</taxon>
        <taxon>Pseudomonadati</taxon>
        <taxon>Pseudomonadota</taxon>
        <taxon>Betaproteobacteria</taxon>
        <taxon>Burkholderiales</taxon>
        <taxon>Comamonadaceae</taxon>
        <taxon>Hydrogenophaga</taxon>
    </lineage>
</organism>
<reference evidence="6" key="1">
    <citation type="journal article" date="2019" name="Int. J. Syst. Evol. Microbiol.">
        <title>The Global Catalogue of Microorganisms (GCM) 10K type strain sequencing project: providing services to taxonomists for standard genome sequencing and annotation.</title>
        <authorList>
            <consortium name="The Broad Institute Genomics Platform"/>
            <consortium name="The Broad Institute Genome Sequencing Center for Infectious Disease"/>
            <person name="Wu L."/>
            <person name="Ma J."/>
        </authorList>
    </citation>
    <scope>NUCLEOTIDE SEQUENCE [LARGE SCALE GENOMIC DNA]</scope>
    <source>
        <strain evidence="6">NBRC 109341</strain>
    </source>
</reference>
<dbReference type="PIRSF" id="PIRSF005644">
    <property type="entry name" value="Hdrgns_mtr_HypE"/>
    <property type="match status" value="1"/>
</dbReference>
<dbReference type="Gene3D" id="3.90.650.10">
    <property type="entry name" value="PurM-like C-terminal domain"/>
    <property type="match status" value="1"/>
</dbReference>
<feature type="domain" description="PurM-like C-terminal" evidence="4">
    <location>
        <begin position="195"/>
        <end position="348"/>
    </location>
</feature>
<evidence type="ECO:0000259" key="3">
    <source>
        <dbReference type="Pfam" id="PF00586"/>
    </source>
</evidence>
<evidence type="ECO:0000313" key="5">
    <source>
        <dbReference type="EMBL" id="GLS16844.1"/>
    </source>
</evidence>
<dbReference type="InterPro" id="IPR016188">
    <property type="entry name" value="PurM-like_N"/>
</dbReference>
<dbReference type="Gene3D" id="3.30.1330.10">
    <property type="entry name" value="PurM-like, N-terminal domain"/>
    <property type="match status" value="1"/>
</dbReference>
<dbReference type="Pfam" id="PF00586">
    <property type="entry name" value="AIRS"/>
    <property type="match status" value="1"/>
</dbReference>
<dbReference type="SUPFAM" id="SSF55326">
    <property type="entry name" value="PurM N-terminal domain-like"/>
    <property type="match status" value="1"/>
</dbReference>
<proteinExistence type="inferred from homology"/>
<accession>A0ABQ6CDU6</accession>
<comment type="similarity">
    <text evidence="1">Belongs to the HypE family.</text>
</comment>
<sequence>MRVDHDNPPPNPPNQASTVKKTYTRPLDIRHGRIDMGHGAGGKAAAQLIEELFLPALDNPFLRQGDDGAALPLPTLANGAGQLVMATDGHVVSPIFFPGGDLGCLAVHGTVNDVVMMGAQPLYLSASFIIEEGYPLADLQRIVQSLGAAAREAGVPVVTGDTKVVEKGKGDGVFISTTGVGLLAPGVSVSGKNARAGDVILVSGTIGDHGVAVLSQRESLAFETTIESDTAALHTLVAELMAAAPGAVRVLRDPTRGGLATTLNEIARQSGVGMRLQEAAIPVKPQVDAACELLGLDPLYVANEGKLIAIVAPEAAEAALAALRAHPLGAGAARIGEVTTDPHHFVQMDTRFGGRRVVDWLSGEQLPRIC</sequence>
<dbReference type="RefSeq" id="WP_284309496.1">
    <property type="nucleotide sequence ID" value="NZ_BSPB01000090.1"/>
</dbReference>
<dbReference type="EMBL" id="BSPB01000090">
    <property type="protein sequence ID" value="GLS16844.1"/>
    <property type="molecule type" value="Genomic_DNA"/>
</dbReference>
<evidence type="ECO:0000256" key="2">
    <source>
        <dbReference type="SAM" id="MobiDB-lite"/>
    </source>
</evidence>
<evidence type="ECO:0000313" key="6">
    <source>
        <dbReference type="Proteomes" id="UP001156903"/>
    </source>
</evidence>
<dbReference type="NCBIfam" id="TIGR02124">
    <property type="entry name" value="hypE"/>
    <property type="match status" value="1"/>
</dbReference>
<dbReference type="PANTHER" id="PTHR30303">
    <property type="entry name" value="HYDROGENASE ISOENZYMES FORMATION PROTEIN HYPE"/>
    <property type="match status" value="1"/>
</dbReference>
<evidence type="ECO:0000259" key="4">
    <source>
        <dbReference type="Pfam" id="PF02769"/>
    </source>
</evidence>
<dbReference type="InterPro" id="IPR010918">
    <property type="entry name" value="PurM-like_C_dom"/>
</dbReference>
<feature type="region of interest" description="Disordered" evidence="2">
    <location>
        <begin position="1"/>
        <end position="20"/>
    </location>
</feature>
<dbReference type="Pfam" id="PF02769">
    <property type="entry name" value="AIRS_C"/>
    <property type="match status" value="1"/>
</dbReference>
<dbReference type="Proteomes" id="UP001156903">
    <property type="component" value="Unassembled WGS sequence"/>
</dbReference>
<evidence type="ECO:0000256" key="1">
    <source>
        <dbReference type="ARBA" id="ARBA00006243"/>
    </source>
</evidence>
<protein>
    <submittedName>
        <fullName evidence="5">Hydrogenase expression/formation protein HypE</fullName>
    </submittedName>
</protein>
<dbReference type="InterPro" id="IPR011854">
    <property type="entry name" value="HypE"/>
</dbReference>
<feature type="domain" description="PurM-like N-terminal" evidence="3">
    <location>
        <begin position="65"/>
        <end position="182"/>
    </location>
</feature>
<dbReference type="InterPro" id="IPR036676">
    <property type="entry name" value="PurM-like_C_sf"/>
</dbReference>
<dbReference type="PANTHER" id="PTHR30303:SF0">
    <property type="entry name" value="CARBAMOYL DEHYDRATASE HYPE"/>
    <property type="match status" value="1"/>
</dbReference>
<dbReference type="SUPFAM" id="SSF56042">
    <property type="entry name" value="PurM C-terminal domain-like"/>
    <property type="match status" value="1"/>
</dbReference>